<feature type="domain" description="FlgD/Vpr Ig-like" evidence="6">
    <location>
        <begin position="108"/>
        <end position="182"/>
    </location>
</feature>
<evidence type="ECO:0000256" key="4">
    <source>
        <dbReference type="ARBA" id="ARBA00024746"/>
    </source>
</evidence>
<dbReference type="Pfam" id="PF13860">
    <property type="entry name" value="FlgD_ig"/>
    <property type="match status" value="1"/>
</dbReference>
<keyword evidence="9" id="KW-1185">Reference proteome</keyword>
<comment type="function">
    <text evidence="4 5">Required for flagellar hook formation. May act as a scaffolding protein.</text>
</comment>
<sequence length="227" mass="23018">MISATQDTGSASALISSLNAKRNAASNTESSVATTEDRFLKLLVTQMKNQDPLNPMDNAQVTSQMAQLSTVSGIDKLNATLQALSDSMSMGQSLSATSMIGHGVLISGSTITLQDGKAIGGIELTQPADSVKVLIQDAAGNTVSTLQMGPQKAGVTPLAWDGQTDAGSPAVNGTYKFSVEAMLAGNKIDANALTFGMVNAVTPGTNGATLDVGSAGSVALSAVKQII</sequence>
<dbReference type="Gene3D" id="2.60.40.4070">
    <property type="match status" value="1"/>
</dbReference>
<gene>
    <name evidence="8" type="primary">flgD</name>
    <name evidence="8" type="ORF">NTG6680_1377</name>
</gene>
<dbReference type="Pfam" id="PF03963">
    <property type="entry name" value="FlgD"/>
    <property type="match status" value="1"/>
</dbReference>
<evidence type="ECO:0000256" key="2">
    <source>
        <dbReference type="ARBA" id="ARBA00016013"/>
    </source>
</evidence>
<reference evidence="8 9" key="1">
    <citation type="submission" date="2021-10" db="EMBL/GenBank/DDBJ databases">
        <authorList>
            <person name="Koch H."/>
        </authorList>
    </citation>
    <scope>NUCLEOTIDE SEQUENCE [LARGE SCALE GENOMIC DNA]</scope>
    <source>
        <strain evidence="8">6680</strain>
    </source>
</reference>
<keyword evidence="8" id="KW-0966">Cell projection</keyword>
<dbReference type="InterPro" id="IPR025965">
    <property type="entry name" value="FlgD/Vpr_Ig-like"/>
</dbReference>
<dbReference type="InterPro" id="IPR025963">
    <property type="entry name" value="FLgD_Tudor"/>
</dbReference>
<feature type="domain" description="FlgD Tudor-like" evidence="7">
    <location>
        <begin position="92"/>
        <end position="224"/>
    </location>
</feature>
<evidence type="ECO:0000256" key="1">
    <source>
        <dbReference type="ARBA" id="ARBA00010577"/>
    </source>
</evidence>
<dbReference type="Gene3D" id="2.30.30.910">
    <property type="match status" value="1"/>
</dbReference>
<comment type="similarity">
    <text evidence="1 5">Belongs to the FlgD family.</text>
</comment>
<dbReference type="RefSeq" id="WP_239796533.1">
    <property type="nucleotide sequence ID" value="NZ_OU912926.1"/>
</dbReference>
<evidence type="ECO:0000313" key="9">
    <source>
        <dbReference type="Proteomes" id="UP000839052"/>
    </source>
</evidence>
<dbReference type="Pfam" id="PF13861">
    <property type="entry name" value="FLgD_tudor"/>
    <property type="match status" value="1"/>
</dbReference>
<organism evidence="8 9">
    <name type="scientific">Candidatus Nitrotoga arctica</name>
    <dbReference type="NCBI Taxonomy" id="453162"/>
    <lineage>
        <taxon>Bacteria</taxon>
        <taxon>Pseudomonadati</taxon>
        <taxon>Pseudomonadota</taxon>
        <taxon>Betaproteobacteria</taxon>
        <taxon>Nitrosomonadales</taxon>
        <taxon>Gallionellaceae</taxon>
        <taxon>Candidatus Nitrotoga</taxon>
    </lineage>
</organism>
<accession>A0ABN8AIZ9</accession>
<dbReference type="Proteomes" id="UP000839052">
    <property type="component" value="Chromosome"/>
</dbReference>
<evidence type="ECO:0000256" key="5">
    <source>
        <dbReference type="RuleBase" id="RU362076"/>
    </source>
</evidence>
<dbReference type="EMBL" id="OU912926">
    <property type="protein sequence ID" value="CAG9932630.1"/>
    <property type="molecule type" value="Genomic_DNA"/>
</dbReference>
<keyword evidence="8" id="KW-0282">Flagellum</keyword>
<evidence type="ECO:0000259" key="6">
    <source>
        <dbReference type="Pfam" id="PF13860"/>
    </source>
</evidence>
<dbReference type="InterPro" id="IPR005648">
    <property type="entry name" value="FlgD"/>
</dbReference>
<evidence type="ECO:0000256" key="3">
    <source>
        <dbReference type="ARBA" id="ARBA00022795"/>
    </source>
</evidence>
<evidence type="ECO:0000259" key="7">
    <source>
        <dbReference type="Pfam" id="PF13861"/>
    </source>
</evidence>
<protein>
    <recommendedName>
        <fullName evidence="2 5">Basal-body rod modification protein FlgD</fullName>
    </recommendedName>
</protein>
<keyword evidence="8" id="KW-0969">Cilium</keyword>
<name>A0ABN8AIZ9_9PROT</name>
<evidence type="ECO:0000313" key="8">
    <source>
        <dbReference type="EMBL" id="CAG9932630.1"/>
    </source>
</evidence>
<keyword evidence="3 5" id="KW-1005">Bacterial flagellum biogenesis</keyword>
<proteinExistence type="inferred from homology"/>